<sequence>MPGPLPSFPTHPISSVPTPFASTSFSTTSMTHGLTINTTSMLDPVAAAALQHSYGYAGNYTVSPTALHGAWAAPMSDMRGPTSDLRRGSVQIDPALQDARDLGPGSSSASSAFTSLYHTERDDDSPVYDDDESLPYTSDIYDRFFQNERNAEMTDGDIMPEEHKHEHDSQGSDFEFGRRGSSSPTRGRGPGRGRGRGRPPGSLSKVRGGPGSRGGRGRRGGGGRGSRGGHLEPKSQGGKGGWTRNPVACTNCQRRHVRCEGGPPCQRCQTRKITCVVTCQEGDRPLTTSVPLNNLERPASSPSQTHWSSPEQGTSHSLHNTRNCPLPESGSSTFTGTEQRQETAPPKRKRGRPPKKRDDDV</sequence>
<dbReference type="GO" id="GO:0003677">
    <property type="term" value="F:DNA binding"/>
    <property type="evidence" value="ECO:0007669"/>
    <property type="project" value="InterPro"/>
</dbReference>
<dbReference type="GO" id="GO:0000981">
    <property type="term" value="F:DNA-binding transcription factor activity, RNA polymerase II-specific"/>
    <property type="evidence" value="ECO:0007669"/>
    <property type="project" value="InterPro"/>
</dbReference>
<dbReference type="SMART" id="SM00066">
    <property type="entry name" value="GAL4"/>
    <property type="match status" value="1"/>
</dbReference>
<feature type="compositionally biased region" description="Polar residues" evidence="1">
    <location>
        <begin position="300"/>
        <end position="338"/>
    </location>
</feature>
<name>A0A1E3JRD8_9TREE</name>
<dbReference type="PROSITE" id="PS50048">
    <property type="entry name" value="ZN2_CY6_FUNGAL_2"/>
    <property type="match status" value="1"/>
</dbReference>
<dbReference type="GO" id="GO:0008270">
    <property type="term" value="F:zinc ion binding"/>
    <property type="evidence" value="ECO:0007669"/>
    <property type="project" value="InterPro"/>
</dbReference>
<dbReference type="GeneID" id="30191484"/>
<feature type="region of interest" description="Disordered" evidence="1">
    <location>
        <begin position="161"/>
        <end position="245"/>
    </location>
</feature>
<proteinExistence type="predicted"/>
<keyword evidence="4" id="KW-1185">Reference proteome</keyword>
<dbReference type="InterPro" id="IPR017956">
    <property type="entry name" value="AT_hook_DNA-bd_motif"/>
</dbReference>
<comment type="caution">
    <text evidence="3">The sequence shown here is derived from an EMBL/GenBank/DDBJ whole genome shotgun (WGS) entry which is preliminary data.</text>
</comment>
<feature type="compositionally biased region" description="Basic and acidic residues" evidence="1">
    <location>
        <begin position="161"/>
        <end position="178"/>
    </location>
</feature>
<dbReference type="InterPro" id="IPR001138">
    <property type="entry name" value="Zn2Cys6_DnaBD"/>
</dbReference>
<accession>A0A1E3JRD8</accession>
<reference evidence="3 4" key="1">
    <citation type="submission" date="2016-06" db="EMBL/GenBank/DDBJ databases">
        <title>Evolution of pathogenesis and genome organization in the Tremellales.</title>
        <authorList>
            <person name="Cuomo C."/>
            <person name="Litvintseva A."/>
            <person name="Heitman J."/>
            <person name="Chen Y."/>
            <person name="Sun S."/>
            <person name="Springer D."/>
            <person name="Dromer F."/>
            <person name="Young S."/>
            <person name="Zeng Q."/>
            <person name="Chapman S."/>
            <person name="Gujja S."/>
            <person name="Saif S."/>
            <person name="Birren B."/>
        </authorList>
    </citation>
    <scope>NUCLEOTIDE SEQUENCE [LARGE SCALE GENOMIC DNA]</scope>
    <source>
        <strain evidence="3 4">CBS 7118</strain>
    </source>
</reference>
<organism evidence="3 4">
    <name type="scientific">Cryptococcus wingfieldii CBS 7118</name>
    <dbReference type="NCBI Taxonomy" id="1295528"/>
    <lineage>
        <taxon>Eukaryota</taxon>
        <taxon>Fungi</taxon>
        <taxon>Dikarya</taxon>
        <taxon>Basidiomycota</taxon>
        <taxon>Agaricomycotina</taxon>
        <taxon>Tremellomycetes</taxon>
        <taxon>Tremellales</taxon>
        <taxon>Cryptococcaceae</taxon>
        <taxon>Cryptococcus</taxon>
    </lineage>
</organism>
<dbReference type="SMART" id="SM00384">
    <property type="entry name" value="AT_hook"/>
    <property type="match status" value="2"/>
</dbReference>
<gene>
    <name evidence="3" type="ORF">L198_02271</name>
</gene>
<evidence type="ECO:0000313" key="3">
    <source>
        <dbReference type="EMBL" id="ODO03424.1"/>
    </source>
</evidence>
<feature type="domain" description="Zn(2)-C6 fungal-type" evidence="2">
    <location>
        <begin position="248"/>
        <end position="277"/>
    </location>
</feature>
<dbReference type="Pfam" id="PF00172">
    <property type="entry name" value="Zn_clus"/>
    <property type="match status" value="1"/>
</dbReference>
<dbReference type="Proteomes" id="UP000094819">
    <property type="component" value="Unassembled WGS sequence"/>
</dbReference>
<evidence type="ECO:0000256" key="1">
    <source>
        <dbReference type="SAM" id="MobiDB-lite"/>
    </source>
</evidence>
<dbReference type="InterPro" id="IPR036864">
    <property type="entry name" value="Zn2-C6_fun-type_DNA-bd_sf"/>
</dbReference>
<dbReference type="Gene3D" id="4.10.240.10">
    <property type="entry name" value="Zn(2)-C6 fungal-type DNA-binding domain"/>
    <property type="match status" value="1"/>
</dbReference>
<dbReference type="SUPFAM" id="SSF57701">
    <property type="entry name" value="Zn2/Cys6 DNA-binding domain"/>
    <property type="match status" value="1"/>
</dbReference>
<evidence type="ECO:0000313" key="4">
    <source>
        <dbReference type="Proteomes" id="UP000094819"/>
    </source>
</evidence>
<feature type="compositionally biased region" description="Basic residues" evidence="1">
    <location>
        <begin position="346"/>
        <end position="355"/>
    </location>
</feature>
<feature type="region of interest" description="Disordered" evidence="1">
    <location>
        <begin position="284"/>
        <end position="361"/>
    </location>
</feature>
<dbReference type="AlphaFoldDB" id="A0A1E3JRD8"/>
<dbReference type="RefSeq" id="XP_019033475.1">
    <property type="nucleotide sequence ID" value="XM_019174423.1"/>
</dbReference>
<dbReference type="CDD" id="cd00067">
    <property type="entry name" value="GAL4"/>
    <property type="match status" value="1"/>
</dbReference>
<evidence type="ECO:0000259" key="2">
    <source>
        <dbReference type="PROSITE" id="PS50048"/>
    </source>
</evidence>
<dbReference type="EMBL" id="AWGH01000005">
    <property type="protein sequence ID" value="ODO03424.1"/>
    <property type="molecule type" value="Genomic_DNA"/>
</dbReference>
<protein>
    <recommendedName>
        <fullName evidence="2">Zn(2)-C6 fungal-type domain-containing protein</fullName>
    </recommendedName>
</protein>
<dbReference type="OrthoDB" id="39175at2759"/>